<sequence length="73" mass="8135">MHDDYTSPRPTAMRVITAPSMNSESSSPRRFGDIVVLNNVLTEDPSPDSQAIGRAQCVRVLLFGWRRTGLCRT</sequence>
<dbReference type="PANTHER" id="PTHR21495">
    <property type="entry name" value="NUCLEOPORIN-RELATED"/>
    <property type="match status" value="1"/>
</dbReference>
<comment type="caution">
    <text evidence="2">The sequence shown here is derived from an EMBL/GenBank/DDBJ whole genome shotgun (WGS) entry which is preliminary data.</text>
</comment>
<name>A0A199UZI7_ANACO</name>
<dbReference type="EMBL" id="LSRQ01004109">
    <property type="protein sequence ID" value="OAY70046.1"/>
    <property type="molecule type" value="Genomic_DNA"/>
</dbReference>
<evidence type="ECO:0000313" key="3">
    <source>
        <dbReference type="Proteomes" id="UP000092600"/>
    </source>
</evidence>
<dbReference type="Proteomes" id="UP000092600">
    <property type="component" value="Unassembled WGS sequence"/>
</dbReference>
<comment type="function">
    <text evidence="1">Dirigent proteins impart stereoselectivity on the phenoxy radical-coupling reaction, yielding optically active lignans from two molecules of coniferyl alcohol in the biosynthesis of lignans, flavonolignans, and alkaloids and thus plays a central role in plant secondary metabolism.</text>
</comment>
<dbReference type="GO" id="GO:0048046">
    <property type="term" value="C:apoplast"/>
    <property type="evidence" value="ECO:0007669"/>
    <property type="project" value="UniProtKB-SubCell"/>
</dbReference>
<dbReference type="InterPro" id="IPR004265">
    <property type="entry name" value="Dirigent"/>
</dbReference>
<accession>A0A199UZI7</accession>
<gene>
    <name evidence="2" type="ORF">ACMD2_10358</name>
</gene>
<comment type="subunit">
    <text evidence="1">Homodimer.</text>
</comment>
<keyword evidence="1" id="KW-0964">Secreted</keyword>
<keyword evidence="1" id="KW-0052">Apoplast</keyword>
<dbReference type="Pfam" id="PF03018">
    <property type="entry name" value="Dirigent"/>
    <property type="match status" value="1"/>
</dbReference>
<evidence type="ECO:0000256" key="1">
    <source>
        <dbReference type="RuleBase" id="RU363099"/>
    </source>
</evidence>
<dbReference type="AlphaFoldDB" id="A0A199UZI7"/>
<protein>
    <recommendedName>
        <fullName evidence="1">Dirigent protein</fullName>
    </recommendedName>
</protein>
<organism evidence="2 3">
    <name type="scientific">Ananas comosus</name>
    <name type="common">Pineapple</name>
    <name type="synonym">Ananas ananas</name>
    <dbReference type="NCBI Taxonomy" id="4615"/>
    <lineage>
        <taxon>Eukaryota</taxon>
        <taxon>Viridiplantae</taxon>
        <taxon>Streptophyta</taxon>
        <taxon>Embryophyta</taxon>
        <taxon>Tracheophyta</taxon>
        <taxon>Spermatophyta</taxon>
        <taxon>Magnoliopsida</taxon>
        <taxon>Liliopsida</taxon>
        <taxon>Poales</taxon>
        <taxon>Bromeliaceae</taxon>
        <taxon>Bromelioideae</taxon>
        <taxon>Ananas</taxon>
    </lineage>
</organism>
<evidence type="ECO:0000313" key="2">
    <source>
        <dbReference type="EMBL" id="OAY70046.1"/>
    </source>
</evidence>
<comment type="similarity">
    <text evidence="1">Belongs to the plant dirigent protein family.</text>
</comment>
<reference evidence="2 3" key="1">
    <citation type="journal article" date="2016" name="DNA Res.">
        <title>The draft genome of MD-2 pineapple using hybrid error correction of long reads.</title>
        <authorList>
            <person name="Redwan R.M."/>
            <person name="Saidin A."/>
            <person name="Kumar S.V."/>
        </authorList>
    </citation>
    <scope>NUCLEOTIDE SEQUENCE [LARGE SCALE GENOMIC DNA]</scope>
    <source>
        <strain evidence="3">cv. MD2</strain>
        <tissue evidence="2">Leaf</tissue>
    </source>
</reference>
<proteinExistence type="inferred from homology"/>
<comment type="subcellular location">
    <subcellularLocation>
        <location evidence="1">Secreted</location>
        <location evidence="1">Extracellular space</location>
        <location evidence="1">Apoplast</location>
    </subcellularLocation>
</comment>